<accession>A0A1J5RSK7</accession>
<organism evidence="3">
    <name type="scientific">mine drainage metagenome</name>
    <dbReference type="NCBI Taxonomy" id="410659"/>
    <lineage>
        <taxon>unclassified sequences</taxon>
        <taxon>metagenomes</taxon>
        <taxon>ecological metagenomes</taxon>
    </lineage>
</organism>
<feature type="transmembrane region" description="Helical" evidence="1">
    <location>
        <begin position="296"/>
        <end position="315"/>
    </location>
</feature>
<feature type="transmembrane region" description="Helical" evidence="1">
    <location>
        <begin position="146"/>
        <end position="166"/>
    </location>
</feature>
<feature type="domain" description="Major facilitator superfamily (MFS) profile" evidence="2">
    <location>
        <begin position="1"/>
        <end position="385"/>
    </location>
</feature>
<dbReference type="AlphaFoldDB" id="A0A1J5RSK7"/>
<feature type="transmembrane region" description="Helical" evidence="1">
    <location>
        <begin position="239"/>
        <end position="258"/>
    </location>
</feature>
<keyword evidence="1" id="KW-0472">Membrane</keyword>
<dbReference type="SUPFAM" id="SSF103473">
    <property type="entry name" value="MFS general substrate transporter"/>
    <property type="match status" value="1"/>
</dbReference>
<feature type="transmembrane region" description="Helical" evidence="1">
    <location>
        <begin position="33"/>
        <end position="56"/>
    </location>
</feature>
<feature type="transmembrane region" description="Helical" evidence="1">
    <location>
        <begin position="327"/>
        <end position="355"/>
    </location>
</feature>
<name>A0A1J5RSK7_9ZZZZ</name>
<feature type="transmembrane region" description="Helical" evidence="1">
    <location>
        <begin position="68"/>
        <end position="97"/>
    </location>
</feature>
<dbReference type="PANTHER" id="PTHR23527:SF1">
    <property type="entry name" value="BLL3282 PROTEIN"/>
    <property type="match status" value="1"/>
</dbReference>
<dbReference type="GO" id="GO:0022857">
    <property type="term" value="F:transmembrane transporter activity"/>
    <property type="evidence" value="ECO:0007669"/>
    <property type="project" value="InterPro"/>
</dbReference>
<dbReference type="EMBL" id="MLJW01000231">
    <property type="protein sequence ID" value="OIQ92467.1"/>
    <property type="molecule type" value="Genomic_DNA"/>
</dbReference>
<feature type="transmembrane region" description="Helical" evidence="1">
    <location>
        <begin position="270"/>
        <end position="290"/>
    </location>
</feature>
<dbReference type="PROSITE" id="PS50850">
    <property type="entry name" value="MFS"/>
    <property type="match status" value="1"/>
</dbReference>
<sequence length="394" mass="40221">MLGVQTLVSMGALAVPAMAPAVAAATRLPLSAVGVFSGALYIGAMLAAINVGGPVVRWGSVRVAQLCLLIAACGALLVASGAHVLLLPGALLIGLGYGSATPASSHLFAYEVPARWRGLVFSIKQTGVPLGGMLAGALLPAADQHIGWRAALALLAMACVGCSAALQPVRSRFHRDRDPGQRPHRGGSLHTLRTVWALAPMRELALSTLFFAAMQGCLATYLVAQAHVGAGLDAVEAGLLLAAAQASGVVGRITWGWVSDHWMRPSQMLALLALAMGLCALLAGTLTPAWPHTALLLLAVLFGASATGWNGVYLAEVARLAPTGMAGVLTGGTLFFTFCGAVAGPSTFAAIASLSGRVGDGYLFMGGVLATLGLVLIRRHARRTSADDGANENL</sequence>
<evidence type="ECO:0000313" key="3">
    <source>
        <dbReference type="EMBL" id="OIQ92467.1"/>
    </source>
</evidence>
<dbReference type="PANTHER" id="PTHR23527">
    <property type="entry name" value="BLL3282 PROTEIN"/>
    <property type="match status" value="1"/>
</dbReference>
<keyword evidence="1" id="KW-1133">Transmembrane helix</keyword>
<feature type="transmembrane region" description="Helical" evidence="1">
    <location>
        <begin position="204"/>
        <end position="224"/>
    </location>
</feature>
<dbReference type="InterPro" id="IPR052952">
    <property type="entry name" value="MFS-Transporter"/>
</dbReference>
<keyword evidence="1" id="KW-0812">Transmembrane</keyword>
<protein>
    <submittedName>
        <fullName evidence="3">Major facilitator superfamily protein</fullName>
    </submittedName>
</protein>
<gene>
    <name evidence="3" type="ORF">GALL_256130</name>
</gene>
<feature type="transmembrane region" description="Helical" evidence="1">
    <location>
        <begin position="361"/>
        <end position="377"/>
    </location>
</feature>
<dbReference type="Gene3D" id="1.20.1250.20">
    <property type="entry name" value="MFS general substrate transporter like domains"/>
    <property type="match status" value="2"/>
</dbReference>
<dbReference type="InterPro" id="IPR036259">
    <property type="entry name" value="MFS_trans_sf"/>
</dbReference>
<dbReference type="Pfam" id="PF07690">
    <property type="entry name" value="MFS_1"/>
    <property type="match status" value="1"/>
</dbReference>
<comment type="caution">
    <text evidence="3">The sequence shown here is derived from an EMBL/GenBank/DDBJ whole genome shotgun (WGS) entry which is preliminary data.</text>
</comment>
<proteinExistence type="predicted"/>
<evidence type="ECO:0000256" key="1">
    <source>
        <dbReference type="SAM" id="Phobius"/>
    </source>
</evidence>
<reference evidence="3" key="1">
    <citation type="submission" date="2016-10" db="EMBL/GenBank/DDBJ databases">
        <title>Sequence of Gallionella enrichment culture.</title>
        <authorList>
            <person name="Poehlein A."/>
            <person name="Muehling M."/>
            <person name="Daniel R."/>
        </authorList>
    </citation>
    <scope>NUCLEOTIDE SEQUENCE</scope>
</reference>
<dbReference type="InterPro" id="IPR020846">
    <property type="entry name" value="MFS_dom"/>
</dbReference>
<evidence type="ECO:0000259" key="2">
    <source>
        <dbReference type="PROSITE" id="PS50850"/>
    </source>
</evidence>
<dbReference type="InterPro" id="IPR011701">
    <property type="entry name" value="MFS"/>
</dbReference>